<reference evidence="1" key="1">
    <citation type="journal article" date="2015" name="Nature">
        <title>Complex archaea that bridge the gap between prokaryotes and eukaryotes.</title>
        <authorList>
            <person name="Spang A."/>
            <person name="Saw J.H."/>
            <person name="Jorgensen S.L."/>
            <person name="Zaremba-Niedzwiedzka K."/>
            <person name="Martijn J."/>
            <person name="Lind A.E."/>
            <person name="van Eijk R."/>
            <person name="Schleper C."/>
            <person name="Guy L."/>
            <person name="Ettema T.J."/>
        </authorList>
    </citation>
    <scope>NUCLEOTIDE SEQUENCE</scope>
</reference>
<protein>
    <submittedName>
        <fullName evidence="1">Uncharacterized protein</fullName>
    </submittedName>
</protein>
<proteinExistence type="predicted"/>
<name>A0A0F9H502_9ZZZZ</name>
<sequence length="81" mass="9204">MAEYSREYFLNQLREFWELCGKRSFWEAPVAVRDNAVKALGWVFLRTADADQCLFEAALVNYTRREGLLVAAPNTATKGTG</sequence>
<comment type="caution">
    <text evidence="1">The sequence shown here is derived from an EMBL/GenBank/DDBJ whole genome shotgun (WGS) entry which is preliminary data.</text>
</comment>
<dbReference type="EMBL" id="LAZR01016065">
    <property type="protein sequence ID" value="KKM06154.1"/>
    <property type="molecule type" value="Genomic_DNA"/>
</dbReference>
<organism evidence="1">
    <name type="scientific">marine sediment metagenome</name>
    <dbReference type="NCBI Taxonomy" id="412755"/>
    <lineage>
        <taxon>unclassified sequences</taxon>
        <taxon>metagenomes</taxon>
        <taxon>ecological metagenomes</taxon>
    </lineage>
</organism>
<gene>
    <name evidence="1" type="ORF">LCGC14_1746900</name>
</gene>
<dbReference type="AlphaFoldDB" id="A0A0F9H502"/>
<accession>A0A0F9H502</accession>
<evidence type="ECO:0000313" key="1">
    <source>
        <dbReference type="EMBL" id="KKM06154.1"/>
    </source>
</evidence>